<dbReference type="InterPro" id="IPR019176">
    <property type="entry name" value="Cytochrome_B561-rel"/>
</dbReference>
<dbReference type="EMBL" id="CADEBD010000316">
    <property type="protein sequence ID" value="CAB3244474.1"/>
    <property type="molecule type" value="Genomic_DNA"/>
</dbReference>
<keyword evidence="4" id="KW-1185">Reference proteome</keyword>
<evidence type="ECO:0000313" key="5">
    <source>
        <dbReference type="Proteomes" id="UP000494256"/>
    </source>
</evidence>
<dbReference type="AlphaFoldDB" id="A0A8S1B125"/>
<name>A0A8S1B125_ARCPL</name>
<dbReference type="Proteomes" id="UP000494106">
    <property type="component" value="Unassembled WGS sequence"/>
</dbReference>
<proteinExistence type="predicted"/>
<evidence type="ECO:0000256" key="1">
    <source>
        <dbReference type="SAM" id="MobiDB-lite"/>
    </source>
</evidence>
<dbReference type="Pfam" id="PF09786">
    <property type="entry name" value="CytochromB561_N"/>
    <property type="match status" value="1"/>
</dbReference>
<dbReference type="EMBL" id="CADEBC010000546">
    <property type="protein sequence ID" value="CAB3251263.1"/>
    <property type="molecule type" value="Genomic_DNA"/>
</dbReference>
<gene>
    <name evidence="2" type="ORF">APLA_LOCUS10759</name>
    <name evidence="3" type="ORF">APLA_LOCUS12941</name>
</gene>
<feature type="compositionally biased region" description="Pro residues" evidence="1">
    <location>
        <begin position="153"/>
        <end position="162"/>
    </location>
</feature>
<protein>
    <recommendedName>
        <fullName evidence="6">Transmembrane protein 209</fullName>
    </recommendedName>
</protein>
<reference evidence="4 5" key="1">
    <citation type="submission" date="2020-04" db="EMBL/GenBank/DDBJ databases">
        <authorList>
            <person name="Wallbank WR R."/>
            <person name="Pardo Diaz C."/>
            <person name="Kozak K."/>
            <person name="Martin S."/>
            <person name="Jiggins C."/>
            <person name="Moest M."/>
            <person name="Warren A I."/>
            <person name="Byers J.R.P. K."/>
            <person name="Montejo-Kovacevich G."/>
            <person name="Yen C E."/>
        </authorList>
    </citation>
    <scope>NUCLEOTIDE SEQUENCE [LARGE SCALE GENOMIC DNA]</scope>
</reference>
<evidence type="ECO:0000313" key="2">
    <source>
        <dbReference type="EMBL" id="CAB3244474.1"/>
    </source>
</evidence>
<evidence type="ECO:0008006" key="6">
    <source>
        <dbReference type="Google" id="ProtNLM"/>
    </source>
</evidence>
<dbReference type="PANTHER" id="PTHR21780:SF0">
    <property type="entry name" value="TRANSMEMBRANE PROTEIN 209"/>
    <property type="match status" value="1"/>
</dbReference>
<evidence type="ECO:0000313" key="4">
    <source>
        <dbReference type="Proteomes" id="UP000494106"/>
    </source>
</evidence>
<dbReference type="Proteomes" id="UP000494256">
    <property type="component" value="Unassembled WGS sequence"/>
</dbReference>
<accession>A0A8S1B125</accession>
<organism evidence="3 4">
    <name type="scientific">Arctia plantaginis</name>
    <name type="common">Wood tiger moth</name>
    <name type="synonym">Phalaena plantaginis</name>
    <dbReference type="NCBI Taxonomy" id="874455"/>
    <lineage>
        <taxon>Eukaryota</taxon>
        <taxon>Metazoa</taxon>
        <taxon>Ecdysozoa</taxon>
        <taxon>Arthropoda</taxon>
        <taxon>Hexapoda</taxon>
        <taxon>Insecta</taxon>
        <taxon>Pterygota</taxon>
        <taxon>Neoptera</taxon>
        <taxon>Endopterygota</taxon>
        <taxon>Lepidoptera</taxon>
        <taxon>Glossata</taxon>
        <taxon>Ditrysia</taxon>
        <taxon>Noctuoidea</taxon>
        <taxon>Erebidae</taxon>
        <taxon>Arctiinae</taxon>
        <taxon>Arctia</taxon>
    </lineage>
</organism>
<evidence type="ECO:0000313" key="3">
    <source>
        <dbReference type="EMBL" id="CAB3251263.1"/>
    </source>
</evidence>
<dbReference type="OrthoDB" id="509821at2759"/>
<comment type="caution">
    <text evidence="3">The sequence shown here is derived from an EMBL/GenBank/DDBJ whole genome shotgun (WGS) entry which is preliminary data.</text>
</comment>
<feature type="region of interest" description="Disordered" evidence="1">
    <location>
        <begin position="127"/>
        <end position="174"/>
    </location>
</feature>
<dbReference type="GO" id="GO:0016020">
    <property type="term" value="C:membrane"/>
    <property type="evidence" value="ECO:0007669"/>
    <property type="project" value="TreeGrafter"/>
</dbReference>
<sequence length="478" mass="51438">MLLLIVHKAFSLINNLGICKNMSLSPSSSIVNRTIDLKYANKKRSNSLKWLVVNVVLLTLFVYDLSHMCAGYTTALHWVELCCAAVLGANVLQHAVRVVRCRRAPLALSPRQQRLLGVSGAPARPLAPARACSTPAAPAPLSPARTWRVADSSPPPSPPSPASPSSRREERPAAADEFIADSRSLANYLRQYGERARVEGSGGGAELWSPLMPAAPQPHHYQLASLDSEISALEEGAGAGAGAGAPAAWRRLLLEPTRVTEWNQNLRLWLHCTILQRLVREMARVDEALSALGLGEARLGHVGVERLQKLPAAAALPSLGALLPYLEPFADQRYAVQRIRELAHGGCLSGYRWSGGGSDWDESKPADAELLLRLLAAYLDGQLPPAPAARPFSSVHLSEAPGAPPRGPHALAIHRAAARPPHYVLALGDETVEVARGRNNLLHTILLFIAAAARSEPPTLQRLHLGPAGLNMLWIIGR</sequence>
<dbReference type="PANTHER" id="PTHR21780">
    <property type="entry name" value="TRANSMEMBRANE PROTEIN 209"/>
    <property type="match status" value="1"/>
</dbReference>